<evidence type="ECO:0000256" key="3">
    <source>
        <dbReference type="ARBA" id="ARBA00022741"/>
    </source>
</evidence>
<reference evidence="6 7" key="1">
    <citation type="submission" date="2017-07" db="EMBL/GenBank/DDBJ databases">
        <title>Draft Genome Sequences of Select Purple Nonsulfur Bacteria.</title>
        <authorList>
            <person name="Lasarre B."/>
            <person name="Mckinlay J.B."/>
        </authorList>
    </citation>
    <scope>NUCLEOTIDE SEQUENCE [LARGE SCALE GENOMIC DNA]</scope>
    <source>
        <strain evidence="6 7">DSM 11290</strain>
    </source>
</reference>
<dbReference type="SUPFAM" id="SSF52210">
    <property type="entry name" value="Succinyl-CoA synthetase domains"/>
    <property type="match status" value="2"/>
</dbReference>
<dbReference type="InterPro" id="IPR000182">
    <property type="entry name" value="GNAT_dom"/>
</dbReference>
<dbReference type="InterPro" id="IPR036291">
    <property type="entry name" value="NAD(P)-bd_dom_sf"/>
</dbReference>
<dbReference type="InterPro" id="IPR013815">
    <property type="entry name" value="ATP_grasp_subdomain_1"/>
</dbReference>
<organism evidence="6 7">
    <name type="scientific">Rhodobium orientis</name>
    <dbReference type="NCBI Taxonomy" id="34017"/>
    <lineage>
        <taxon>Bacteria</taxon>
        <taxon>Pseudomonadati</taxon>
        <taxon>Pseudomonadota</taxon>
        <taxon>Alphaproteobacteria</taxon>
        <taxon>Hyphomicrobiales</taxon>
        <taxon>Rhodobiaceae</taxon>
        <taxon>Rhodobium</taxon>
    </lineage>
</organism>
<dbReference type="EMBL" id="NPEV01000063">
    <property type="protein sequence ID" value="RAI24899.1"/>
    <property type="molecule type" value="Genomic_DNA"/>
</dbReference>
<dbReference type="Gene3D" id="3.30.1490.20">
    <property type="entry name" value="ATP-grasp fold, A domain"/>
    <property type="match status" value="1"/>
</dbReference>
<dbReference type="InterPro" id="IPR032875">
    <property type="entry name" value="Succ_CoA_lig_flav_dom"/>
</dbReference>
<dbReference type="SUPFAM" id="SSF56059">
    <property type="entry name" value="Glutathione synthetase ATP-binding domain-like"/>
    <property type="match status" value="1"/>
</dbReference>
<keyword evidence="4" id="KW-0067">ATP-binding</keyword>
<feature type="domain" description="N-acetyltransferase" evidence="5">
    <location>
        <begin position="741"/>
        <end position="897"/>
    </location>
</feature>
<gene>
    <name evidence="6" type="ORF">CH339_20730</name>
</gene>
<keyword evidence="1" id="KW-0816">Tricarboxylic acid cycle</keyword>
<dbReference type="Pfam" id="PF13607">
    <property type="entry name" value="Succ_CoA_lig"/>
    <property type="match status" value="1"/>
</dbReference>
<dbReference type="Gene3D" id="3.40.630.30">
    <property type="match status" value="1"/>
</dbReference>
<dbReference type="PANTHER" id="PTHR43334:SF1">
    <property type="entry name" value="3-HYDROXYPROPIONATE--COA LIGASE [ADP-FORMING]"/>
    <property type="match status" value="1"/>
</dbReference>
<dbReference type="InterPro" id="IPR016181">
    <property type="entry name" value="Acyl_CoA_acyltransferase"/>
</dbReference>
<dbReference type="InterPro" id="IPR016102">
    <property type="entry name" value="Succinyl-CoA_synth-like"/>
</dbReference>
<dbReference type="Pfam" id="PF13549">
    <property type="entry name" value="ATP-grasp_5"/>
    <property type="match status" value="1"/>
</dbReference>
<keyword evidence="7" id="KW-1185">Reference proteome</keyword>
<proteinExistence type="predicted"/>
<dbReference type="PANTHER" id="PTHR43334">
    <property type="entry name" value="ACETATE--COA LIGASE [ADP-FORMING]"/>
    <property type="match status" value="1"/>
</dbReference>
<protein>
    <recommendedName>
        <fullName evidence="5">N-acetyltransferase domain-containing protein</fullName>
    </recommendedName>
</protein>
<evidence type="ECO:0000256" key="2">
    <source>
        <dbReference type="ARBA" id="ARBA00022598"/>
    </source>
</evidence>
<dbReference type="OrthoDB" id="9807426at2"/>
<name>A0A327JEX6_9HYPH</name>
<sequence length="910" mass="98111">MTVRNLDVLMRPASLGVIGPNRFGDKAKSILFDRIAASGFPGDKIACAVDGEIPDGFLRSDTIDGLAAAPELAVLLAGSETPARDLEALADKGTKAVILMATGFDAWDHDTRSKMVKTASACGIRVVGPGSLGVISPHAKLDVSLSAHSAAPGDLALVSRSGAVVNAMLAWGAAHHVGFSGVVSLGQKTDISVGDMLDWFANDYRTRAILLHLESISNPGLFMSAARAPARSKPVIVLRSGAYGHRREEFLTESARLATPDAAYDAAFQRAGLLRVRDLDEMFDAAETVSRFKPGFGRRLAIVGNGHSLANVASDRLQARGGQMAKPSAESREKLTQFLRPAAANANPFVLDNDAPPEHFSHTIAALMADKQTDGVLVVIAPNAFISTAETVTAIAETAKKTRRASMKKKPVTVVLADEDPALRQLLEEAGVPCYRTPSEAVRGFMHLVRYAEGQKLLMRTPPSLPAGFTPAAVRARTVIERCLIAGRNWLDPTSVRILLSAYGIPVMESIVVTDGAEAEIAAHRLATGTRRFAIKIASPDIPFHSDVDGVWLDLPSPAAVADATEKMLERMATEHPDKRIDGVVVQPMLDARHAHELVGGITDDPVFGPLIVLGGVVSEGVIDLAVDLPPLDLNLARLLLQRADISHVLAGSRHSAAIDPEAIAHLLVRLSQIAIDFPEIRDLDLDPIVIESGRIVVLDARVAIGPVDRSRHKLGHPRLTIRPYPQEWERNITLKDGRPVFLRPIRPEDEVLYDDFFAEVSDEDMRLRFFAPIKEFTHAFLARLTQIDYARAMAFIALDGNTGQLLGVVRLHADADHDTGEYAVLIRSPLKGLGLGWVLMKQIIEYARADGIKVINGEVLHENGGMLAICEALGFSVRTSEDDRSIAKVTLEVTPDEDASPVPQLEKVG</sequence>
<accession>A0A327JEX6</accession>
<evidence type="ECO:0000313" key="7">
    <source>
        <dbReference type="Proteomes" id="UP000249299"/>
    </source>
</evidence>
<dbReference type="Gene3D" id="3.40.50.720">
    <property type="entry name" value="NAD(P)-binding Rossmann-like Domain"/>
    <property type="match status" value="1"/>
</dbReference>
<dbReference type="SUPFAM" id="SSF51735">
    <property type="entry name" value="NAD(P)-binding Rossmann-fold domains"/>
    <property type="match status" value="1"/>
</dbReference>
<evidence type="ECO:0000313" key="6">
    <source>
        <dbReference type="EMBL" id="RAI24899.1"/>
    </source>
</evidence>
<dbReference type="AlphaFoldDB" id="A0A327JEX6"/>
<dbReference type="InterPro" id="IPR051538">
    <property type="entry name" value="Acyl-CoA_Synth/Transferase"/>
</dbReference>
<dbReference type="Pfam" id="PF13302">
    <property type="entry name" value="Acetyltransf_3"/>
    <property type="match status" value="1"/>
</dbReference>
<evidence type="ECO:0000259" key="5">
    <source>
        <dbReference type="PROSITE" id="PS51186"/>
    </source>
</evidence>
<dbReference type="GO" id="GO:0006099">
    <property type="term" value="P:tricarboxylic acid cycle"/>
    <property type="evidence" value="ECO:0007669"/>
    <property type="project" value="UniProtKB-KW"/>
</dbReference>
<keyword evidence="3" id="KW-0547">Nucleotide-binding</keyword>
<evidence type="ECO:0000256" key="1">
    <source>
        <dbReference type="ARBA" id="ARBA00022532"/>
    </source>
</evidence>
<dbReference type="PROSITE" id="PS51186">
    <property type="entry name" value="GNAT"/>
    <property type="match status" value="1"/>
</dbReference>
<dbReference type="Gene3D" id="3.40.50.261">
    <property type="entry name" value="Succinyl-CoA synthetase domains"/>
    <property type="match status" value="2"/>
</dbReference>
<dbReference type="GO" id="GO:0005524">
    <property type="term" value="F:ATP binding"/>
    <property type="evidence" value="ECO:0007669"/>
    <property type="project" value="UniProtKB-KW"/>
</dbReference>
<dbReference type="SUPFAM" id="SSF55729">
    <property type="entry name" value="Acyl-CoA N-acyltransferases (Nat)"/>
    <property type="match status" value="1"/>
</dbReference>
<dbReference type="Gene3D" id="3.30.470.20">
    <property type="entry name" value="ATP-grasp fold, B domain"/>
    <property type="match status" value="1"/>
</dbReference>
<keyword evidence="2" id="KW-0436">Ligase</keyword>
<dbReference type="RefSeq" id="WP_111436301.1">
    <property type="nucleotide sequence ID" value="NZ_NPEV01000063.1"/>
</dbReference>
<comment type="caution">
    <text evidence="6">The sequence shown here is derived from an EMBL/GenBank/DDBJ whole genome shotgun (WGS) entry which is preliminary data.</text>
</comment>
<evidence type="ECO:0000256" key="4">
    <source>
        <dbReference type="ARBA" id="ARBA00022840"/>
    </source>
</evidence>
<dbReference type="GO" id="GO:0016874">
    <property type="term" value="F:ligase activity"/>
    <property type="evidence" value="ECO:0007669"/>
    <property type="project" value="UniProtKB-KW"/>
</dbReference>
<dbReference type="Proteomes" id="UP000249299">
    <property type="component" value="Unassembled WGS sequence"/>
</dbReference>
<dbReference type="GO" id="GO:0016747">
    <property type="term" value="F:acyltransferase activity, transferring groups other than amino-acyl groups"/>
    <property type="evidence" value="ECO:0007669"/>
    <property type="project" value="InterPro"/>
</dbReference>
<dbReference type="CDD" id="cd04301">
    <property type="entry name" value="NAT_SF"/>
    <property type="match status" value="1"/>
</dbReference>